<dbReference type="InterPro" id="IPR004439">
    <property type="entry name" value="Isocitrate_DH_NADP_dimer_prok"/>
</dbReference>
<reference evidence="19 20" key="1">
    <citation type="submission" date="2024-02" db="EMBL/GenBank/DDBJ databases">
        <title>A novel Wenzhouxiangellaceae bacterium, isolated from coastal sediments.</title>
        <authorList>
            <person name="Du Z.-J."/>
            <person name="Ye Y.-Q."/>
            <person name="Zhang X.-Y."/>
        </authorList>
    </citation>
    <scope>NUCLEOTIDE SEQUENCE [LARGE SCALE GENOMIC DNA]</scope>
    <source>
        <strain evidence="19 20">CH-27</strain>
    </source>
</reference>
<feature type="binding site" evidence="12">
    <location>
        <position position="115"/>
    </location>
    <ligand>
        <name>D-threo-isocitrate</name>
        <dbReference type="ChEBI" id="CHEBI:15562"/>
    </ligand>
</feature>
<dbReference type="GO" id="GO:0006099">
    <property type="term" value="P:tricarboxylic acid cycle"/>
    <property type="evidence" value="ECO:0007669"/>
    <property type="project" value="UniProtKB-UniRule"/>
</dbReference>
<feature type="binding site" evidence="13">
    <location>
        <begin position="337"/>
        <end position="343"/>
    </location>
    <ligand>
        <name>NADP(+)</name>
        <dbReference type="ChEBI" id="CHEBI:58349"/>
    </ligand>
</feature>
<comment type="caution">
    <text evidence="19">The sequence shown here is derived from an EMBL/GenBank/DDBJ whole genome shotgun (WGS) entry which is preliminary data.</text>
</comment>
<dbReference type="NCBIfam" id="NF005425">
    <property type="entry name" value="PRK07006.1"/>
    <property type="match status" value="1"/>
</dbReference>
<feature type="binding site" evidence="12">
    <location>
        <position position="129"/>
    </location>
    <ligand>
        <name>D-threo-isocitrate</name>
        <dbReference type="ChEBI" id="CHEBI:15562"/>
    </ligand>
</feature>
<evidence type="ECO:0000256" key="2">
    <source>
        <dbReference type="ARBA" id="ARBA00007769"/>
    </source>
</evidence>
<evidence type="ECO:0000256" key="17">
    <source>
        <dbReference type="RuleBase" id="RU004446"/>
    </source>
</evidence>
<comment type="similarity">
    <text evidence="2">Belongs to the isocitrate and isopropylmalate dehydrogenases family.</text>
</comment>
<evidence type="ECO:0000313" key="19">
    <source>
        <dbReference type="EMBL" id="MEJ8566674.1"/>
    </source>
</evidence>
<feature type="binding site" evidence="13">
    <location>
        <position position="389"/>
    </location>
    <ligand>
        <name>NADP(+)</name>
        <dbReference type="ChEBI" id="CHEBI:58349"/>
    </ligand>
</feature>
<feature type="modified residue" description="Phosphoserine" evidence="16">
    <location>
        <position position="113"/>
    </location>
</feature>
<sequence>MSYRHIKIPETGQKITVENDRLKVSDNPILGFVEGDGIGPDITRAALRVWDAAVEKAYGGKRKVHWAELYLGEKAAGMYDGDYFPAETLDAIKDLIVAIKGPLTTPVGGGFRSLNVSLRQELDLYACVRPLEYFAGVPSPMRHPEEVDCVIFRENTEDVYCGIEYQSGTPENKKLAKFLREEMGCEFFEDAGLGIKPISPFGTKRLVRKAIQYAIDNNRPSVTLVHKGNIMKFTEGAFRNWGYEVAREEFGDQTITEDELWSKYDGKRPEGKVVINDRIADIMFQLMQLRPAEFHVLATMNLNGDYLSDALAAEVGGMGIAPGANMADHIAVFEATHGTAPKYAGQDKVNPSSLMFSGSMMFEYIGWTEVSQLIASAFTKTVADGIVTYDFARQMEGATEVPTSGFADALIERL</sequence>
<keyword evidence="9 19" id="KW-0560">Oxidoreductase</keyword>
<evidence type="ECO:0000313" key="20">
    <source>
        <dbReference type="Proteomes" id="UP001359886"/>
    </source>
</evidence>
<feature type="domain" description="Isopropylmalate dehydrogenase-like" evidence="18">
    <location>
        <begin position="29"/>
        <end position="410"/>
    </location>
</feature>
<keyword evidence="8 13" id="KW-0521">NADP</keyword>
<feature type="modified residue" description="N6-succinyllysine" evidence="16">
    <location>
        <position position="100"/>
    </location>
</feature>
<evidence type="ECO:0000256" key="15">
    <source>
        <dbReference type="PIRSR" id="PIRSR604439-4"/>
    </source>
</evidence>
<dbReference type="GO" id="GO:0000287">
    <property type="term" value="F:magnesium ion binding"/>
    <property type="evidence" value="ECO:0007669"/>
    <property type="project" value="InterPro"/>
</dbReference>
<evidence type="ECO:0000256" key="7">
    <source>
        <dbReference type="ARBA" id="ARBA00022842"/>
    </source>
</evidence>
<comment type="catalytic activity">
    <reaction evidence="11">
        <text>D-threo-isocitrate + NADP(+) = 2-oxoglutarate + CO2 + NADPH</text>
        <dbReference type="Rhea" id="RHEA:19629"/>
        <dbReference type="ChEBI" id="CHEBI:15562"/>
        <dbReference type="ChEBI" id="CHEBI:16526"/>
        <dbReference type="ChEBI" id="CHEBI:16810"/>
        <dbReference type="ChEBI" id="CHEBI:57783"/>
        <dbReference type="ChEBI" id="CHEBI:58349"/>
        <dbReference type="EC" id="1.1.1.42"/>
    </reaction>
</comment>
<feature type="binding site" evidence="12">
    <location>
        <position position="113"/>
    </location>
    <ligand>
        <name>D-threo-isocitrate</name>
        <dbReference type="ChEBI" id="CHEBI:15562"/>
    </ligand>
</feature>
<feature type="binding site" evidence="13">
    <location>
        <position position="393"/>
    </location>
    <ligand>
        <name>NADP(+)</name>
        <dbReference type="ChEBI" id="CHEBI:58349"/>
    </ligand>
</feature>
<dbReference type="GO" id="GO:0004450">
    <property type="term" value="F:isocitrate dehydrogenase (NADP+) activity"/>
    <property type="evidence" value="ECO:0007669"/>
    <property type="project" value="UniProtKB-UniRule"/>
</dbReference>
<dbReference type="GO" id="GO:0051287">
    <property type="term" value="F:NAD binding"/>
    <property type="evidence" value="ECO:0007669"/>
    <property type="project" value="InterPro"/>
</dbReference>
<dbReference type="Proteomes" id="UP001359886">
    <property type="component" value="Unassembled WGS sequence"/>
</dbReference>
<evidence type="ECO:0000259" key="18">
    <source>
        <dbReference type="SMART" id="SM01329"/>
    </source>
</evidence>
<feature type="binding site" evidence="13">
    <location>
        <position position="104"/>
    </location>
    <ligand>
        <name>NADP(+)</name>
        <dbReference type="ChEBI" id="CHEBI:58349"/>
    </ligand>
</feature>
<evidence type="ECO:0000256" key="14">
    <source>
        <dbReference type="PIRSR" id="PIRSR604439-3"/>
    </source>
</evidence>
<feature type="binding site" evidence="14">
    <location>
        <position position="305"/>
    </location>
    <ligand>
        <name>Mg(2+)</name>
        <dbReference type="ChEBI" id="CHEBI:18420"/>
    </ligand>
</feature>
<dbReference type="GO" id="GO:0006097">
    <property type="term" value="P:glyoxylate cycle"/>
    <property type="evidence" value="ECO:0007669"/>
    <property type="project" value="UniProtKB-KW"/>
</dbReference>
<keyword evidence="20" id="KW-1185">Reference proteome</keyword>
<evidence type="ECO:0000256" key="4">
    <source>
        <dbReference type="ARBA" id="ARBA00022435"/>
    </source>
</evidence>
<evidence type="ECO:0000256" key="1">
    <source>
        <dbReference type="ARBA" id="ARBA00001936"/>
    </source>
</evidence>
<feature type="binding site" evidence="12">
    <location>
        <position position="153"/>
    </location>
    <ligand>
        <name>D-threo-isocitrate</name>
        <dbReference type="ChEBI" id="CHEBI:15562"/>
    </ligand>
</feature>
<keyword evidence="10 14" id="KW-0464">Manganese</keyword>
<dbReference type="Gene3D" id="3.40.718.10">
    <property type="entry name" value="Isopropylmalate Dehydrogenase"/>
    <property type="match status" value="1"/>
</dbReference>
<comment type="cofactor">
    <cofactor evidence="14">
        <name>Mg(2+)</name>
        <dbReference type="ChEBI" id="CHEBI:18420"/>
    </cofactor>
    <cofactor evidence="14">
        <name>Mn(2+)</name>
        <dbReference type="ChEBI" id="CHEBI:29035"/>
    </cofactor>
    <text evidence="14">Binds 1 Mg(2+) or Mn(2+) ion per subunit.</text>
</comment>
<evidence type="ECO:0000256" key="13">
    <source>
        <dbReference type="PIRSR" id="PIRSR604439-2"/>
    </source>
</evidence>
<dbReference type="NCBIfam" id="TIGR00183">
    <property type="entry name" value="prok_nadp_idh"/>
    <property type="match status" value="1"/>
</dbReference>
<comment type="subunit">
    <text evidence="3">Homodimer.</text>
</comment>
<dbReference type="SUPFAM" id="SSF53659">
    <property type="entry name" value="Isocitrate/Isopropylmalate dehydrogenase-like"/>
    <property type="match status" value="1"/>
</dbReference>
<evidence type="ECO:0000256" key="16">
    <source>
        <dbReference type="PIRSR" id="PIRSR604439-5"/>
    </source>
</evidence>
<dbReference type="PANTHER" id="PTHR43504">
    <property type="entry name" value="ISOCITRATE DEHYDROGENASE [NADP]"/>
    <property type="match status" value="1"/>
</dbReference>
<comment type="cofactor">
    <cofactor evidence="1">
        <name>Mn(2+)</name>
        <dbReference type="ChEBI" id="CHEBI:29035"/>
    </cofactor>
</comment>
<dbReference type="EMBL" id="JAZHOG010000002">
    <property type="protein sequence ID" value="MEJ8566674.1"/>
    <property type="molecule type" value="Genomic_DNA"/>
</dbReference>
<feature type="binding site" evidence="12">
    <location>
        <position position="119"/>
    </location>
    <ligand>
        <name>D-threo-isocitrate</name>
        <dbReference type="ChEBI" id="CHEBI:15562"/>
    </ligand>
</feature>
<evidence type="ECO:0000256" key="9">
    <source>
        <dbReference type="ARBA" id="ARBA00023002"/>
    </source>
</evidence>
<dbReference type="EC" id="1.1.1.42" evidence="17"/>
<dbReference type="Pfam" id="PF00180">
    <property type="entry name" value="Iso_dh"/>
    <property type="match status" value="1"/>
</dbReference>
<evidence type="ECO:0000256" key="6">
    <source>
        <dbReference type="ARBA" id="ARBA00022723"/>
    </source>
</evidence>
<feature type="binding site" evidence="13">
    <location>
        <position position="350"/>
    </location>
    <ligand>
        <name>NADP(+)</name>
        <dbReference type="ChEBI" id="CHEBI:58349"/>
    </ligand>
</feature>
<keyword evidence="5 17" id="KW-0816">Tricarboxylic acid cycle</keyword>
<keyword evidence="7 14" id="KW-0460">Magnesium</keyword>
<proteinExistence type="inferred from homology"/>
<keyword evidence="4 17" id="KW-0329">Glyoxylate bypass</keyword>
<evidence type="ECO:0000256" key="5">
    <source>
        <dbReference type="ARBA" id="ARBA00022532"/>
    </source>
</evidence>
<dbReference type="InterPro" id="IPR024084">
    <property type="entry name" value="IsoPropMal-DH-like_dom"/>
</dbReference>
<gene>
    <name evidence="19" type="primary">icd</name>
    <name evidence="19" type="ORF">V3330_03450</name>
</gene>
<evidence type="ECO:0000256" key="12">
    <source>
        <dbReference type="PIRSR" id="PIRSR604439-1"/>
    </source>
</evidence>
<evidence type="ECO:0000256" key="3">
    <source>
        <dbReference type="ARBA" id="ARBA00011738"/>
    </source>
</evidence>
<dbReference type="InterPro" id="IPR019818">
    <property type="entry name" value="IsoCit/isopropylmalate_DH_CS"/>
</dbReference>
<protein>
    <recommendedName>
        <fullName evidence="17">Isocitrate dehydrogenase [NADP]</fullName>
        <ecNumber evidence="17">1.1.1.42</ecNumber>
    </recommendedName>
</protein>
<evidence type="ECO:0000256" key="8">
    <source>
        <dbReference type="ARBA" id="ARBA00022857"/>
    </source>
</evidence>
<dbReference type="PROSITE" id="PS00470">
    <property type="entry name" value="IDH_IMDH"/>
    <property type="match status" value="1"/>
</dbReference>
<evidence type="ECO:0000256" key="10">
    <source>
        <dbReference type="ARBA" id="ARBA00023211"/>
    </source>
</evidence>
<feature type="site" description="Critical for catalysis" evidence="15">
    <location>
        <position position="227"/>
    </location>
</feature>
<dbReference type="AlphaFoldDB" id="A0AAW9RCN4"/>
<name>A0AAW9RCN4_9GAMM</name>
<evidence type="ECO:0000256" key="11">
    <source>
        <dbReference type="ARBA" id="ARBA00023554"/>
    </source>
</evidence>
<dbReference type="RefSeq" id="WP_354693996.1">
    <property type="nucleotide sequence ID" value="NZ_JAZHOG010000002.1"/>
</dbReference>
<accession>A0AAW9RCN4</accession>
<dbReference type="SMART" id="SM01329">
    <property type="entry name" value="Iso_dh"/>
    <property type="match status" value="1"/>
</dbReference>
<feature type="site" description="Critical for catalysis" evidence="15">
    <location>
        <position position="160"/>
    </location>
</feature>
<organism evidence="19 20">
    <name type="scientific">Elongatibacter sediminis</name>
    <dbReference type="NCBI Taxonomy" id="3119006"/>
    <lineage>
        <taxon>Bacteria</taxon>
        <taxon>Pseudomonadati</taxon>
        <taxon>Pseudomonadota</taxon>
        <taxon>Gammaproteobacteria</taxon>
        <taxon>Chromatiales</taxon>
        <taxon>Wenzhouxiangellaceae</taxon>
        <taxon>Elongatibacter</taxon>
    </lineage>
</organism>
<keyword evidence="6 17" id="KW-0479">Metal-binding</keyword>
<dbReference type="PANTHER" id="PTHR43504:SF1">
    <property type="entry name" value="ISOCITRATE DEHYDROGENASE [NADP]"/>
    <property type="match status" value="1"/>
</dbReference>